<dbReference type="Gene3D" id="3.30.420.40">
    <property type="match status" value="2"/>
</dbReference>
<keyword evidence="6 9" id="KW-0067">ATP-binding</keyword>
<protein>
    <recommendedName>
        <fullName evidence="3 9">Chaperone protein DnaK</fullName>
    </recommendedName>
    <alternativeName>
        <fullName evidence="9">HSP70</fullName>
    </alternativeName>
    <alternativeName>
        <fullName evidence="9">Heat shock 70 kDa protein</fullName>
    </alternativeName>
    <alternativeName>
        <fullName evidence="9">Heat shock protein 70</fullName>
    </alternativeName>
</protein>
<dbReference type="FunFam" id="2.60.34.10:FF:000014">
    <property type="entry name" value="Chaperone protein DnaK HSP70"/>
    <property type="match status" value="1"/>
</dbReference>
<dbReference type="InterPro" id="IPR029048">
    <property type="entry name" value="HSP70_C_sf"/>
</dbReference>
<dbReference type="AlphaFoldDB" id="A0A975BRW0"/>
<dbReference type="InterPro" id="IPR043129">
    <property type="entry name" value="ATPase_NBD"/>
</dbReference>
<evidence type="ECO:0000256" key="12">
    <source>
        <dbReference type="SAM" id="MobiDB-lite"/>
    </source>
</evidence>
<dbReference type="PANTHER" id="PTHR19375">
    <property type="entry name" value="HEAT SHOCK PROTEIN 70KDA"/>
    <property type="match status" value="1"/>
</dbReference>
<evidence type="ECO:0000256" key="9">
    <source>
        <dbReference type="HAMAP-Rule" id="MF_00332"/>
    </source>
</evidence>
<dbReference type="GO" id="GO:0140662">
    <property type="term" value="F:ATP-dependent protein folding chaperone"/>
    <property type="evidence" value="ECO:0007669"/>
    <property type="project" value="InterPro"/>
</dbReference>
<keyword evidence="8 9" id="KW-0143">Chaperone</keyword>
<feature type="modified residue" description="Phosphothreonine; by autocatalysis" evidence="9">
    <location>
        <position position="184"/>
    </location>
</feature>
<evidence type="ECO:0000256" key="10">
    <source>
        <dbReference type="RuleBase" id="RU003322"/>
    </source>
</evidence>
<evidence type="ECO:0000256" key="8">
    <source>
        <dbReference type="ARBA" id="ARBA00023186"/>
    </source>
</evidence>
<dbReference type="Gene3D" id="1.20.1270.10">
    <property type="match status" value="1"/>
</dbReference>
<evidence type="ECO:0000313" key="13">
    <source>
        <dbReference type="EMBL" id="QTA90541.1"/>
    </source>
</evidence>
<keyword evidence="5 9" id="KW-0547">Nucleotide-binding</keyword>
<dbReference type="HAMAP" id="MF_00332">
    <property type="entry name" value="DnaK"/>
    <property type="match status" value="1"/>
</dbReference>
<dbReference type="SUPFAM" id="SSF53067">
    <property type="entry name" value="Actin-like ATPase domain"/>
    <property type="match status" value="2"/>
</dbReference>
<evidence type="ECO:0000256" key="6">
    <source>
        <dbReference type="ARBA" id="ARBA00022840"/>
    </source>
</evidence>
<evidence type="ECO:0000256" key="3">
    <source>
        <dbReference type="ARBA" id="ARBA00014415"/>
    </source>
</evidence>
<keyword evidence="14" id="KW-1185">Reference proteome</keyword>
<feature type="region of interest" description="Disordered" evidence="12">
    <location>
        <begin position="582"/>
        <end position="630"/>
    </location>
</feature>
<feature type="coiled-coil region" evidence="11">
    <location>
        <begin position="233"/>
        <end position="260"/>
    </location>
</feature>
<dbReference type="InterPro" id="IPR018181">
    <property type="entry name" value="Heat_shock_70_CS"/>
</dbReference>
<dbReference type="SUPFAM" id="SSF100920">
    <property type="entry name" value="Heat shock protein 70kD (HSP70), peptide-binding domain"/>
    <property type="match status" value="1"/>
</dbReference>
<dbReference type="Gene3D" id="2.60.34.10">
    <property type="entry name" value="Substrate Binding Domain Of DNAk, Chain A, domain 1"/>
    <property type="match status" value="1"/>
</dbReference>
<evidence type="ECO:0000256" key="2">
    <source>
        <dbReference type="ARBA" id="ARBA00007381"/>
    </source>
</evidence>
<dbReference type="NCBIfam" id="TIGR02350">
    <property type="entry name" value="prok_dnaK"/>
    <property type="match status" value="1"/>
</dbReference>
<dbReference type="FunFam" id="3.30.420.40:FF:000004">
    <property type="entry name" value="Molecular chaperone DnaK"/>
    <property type="match status" value="1"/>
</dbReference>
<dbReference type="Gene3D" id="3.90.640.10">
    <property type="entry name" value="Actin, Chain A, domain 4"/>
    <property type="match status" value="1"/>
</dbReference>
<evidence type="ECO:0000256" key="7">
    <source>
        <dbReference type="ARBA" id="ARBA00023016"/>
    </source>
</evidence>
<evidence type="ECO:0000256" key="4">
    <source>
        <dbReference type="ARBA" id="ARBA00022553"/>
    </source>
</evidence>
<gene>
    <name evidence="9 13" type="primary">dnaK</name>
    <name evidence="13" type="ORF">dnm_066010</name>
</gene>
<name>A0A975BRW0_9BACT</name>
<evidence type="ECO:0000256" key="11">
    <source>
        <dbReference type="SAM" id="Coils"/>
    </source>
</evidence>
<proteinExistence type="evidence at transcript level"/>
<dbReference type="FunFam" id="3.90.640.10:FF:000003">
    <property type="entry name" value="Molecular chaperone DnaK"/>
    <property type="match status" value="1"/>
</dbReference>
<evidence type="ECO:0000313" key="14">
    <source>
        <dbReference type="Proteomes" id="UP000663722"/>
    </source>
</evidence>
<dbReference type="Pfam" id="PF00012">
    <property type="entry name" value="HSP70"/>
    <property type="match status" value="1"/>
</dbReference>
<dbReference type="InterPro" id="IPR013126">
    <property type="entry name" value="Hsp_70_fam"/>
</dbReference>
<comment type="similarity">
    <text evidence="2 9 10">Belongs to the heat shock protein 70 family.</text>
</comment>
<keyword evidence="7 9" id="KW-0346">Stress response</keyword>
<dbReference type="NCBIfam" id="NF001413">
    <property type="entry name" value="PRK00290.1"/>
    <property type="match status" value="1"/>
</dbReference>
<reference evidence="13" key="1">
    <citation type="journal article" date="2021" name="Microb. Physiol.">
        <title>Proteogenomic Insights into the Physiology of Marine, Sulfate-Reducing, Filamentous Desulfonema limicola and Desulfonema magnum.</title>
        <authorList>
            <person name="Schnaars V."/>
            <person name="Wohlbrand L."/>
            <person name="Scheve S."/>
            <person name="Hinrichs C."/>
            <person name="Reinhardt R."/>
            <person name="Rabus R."/>
        </authorList>
    </citation>
    <scope>NUCLEOTIDE SEQUENCE</scope>
    <source>
        <strain evidence="13">4be13</strain>
    </source>
</reference>
<dbReference type="PROSITE" id="PS00329">
    <property type="entry name" value="HSP70_2"/>
    <property type="match status" value="1"/>
</dbReference>
<comment type="function">
    <text evidence="1 9">Acts as a chaperone.</text>
</comment>
<dbReference type="FunFam" id="3.30.420.40:FF:000020">
    <property type="entry name" value="Chaperone protein HscA homolog"/>
    <property type="match status" value="1"/>
</dbReference>
<keyword evidence="4 9" id="KW-0597">Phosphoprotein</keyword>
<dbReference type="GO" id="GO:0051082">
    <property type="term" value="F:unfolded protein binding"/>
    <property type="evidence" value="ECO:0007669"/>
    <property type="project" value="InterPro"/>
</dbReference>
<comment type="induction">
    <text evidence="9">By stress conditions e.g. heat shock.</text>
</comment>
<dbReference type="PRINTS" id="PR00301">
    <property type="entry name" value="HEATSHOCK70"/>
</dbReference>
<dbReference type="Proteomes" id="UP000663722">
    <property type="component" value="Chromosome"/>
</dbReference>
<feature type="region of interest" description="Disordered" evidence="12">
    <location>
        <begin position="1"/>
        <end position="21"/>
    </location>
</feature>
<feature type="compositionally biased region" description="Acidic residues" evidence="12">
    <location>
        <begin position="612"/>
        <end position="621"/>
    </location>
</feature>
<evidence type="ECO:0000256" key="5">
    <source>
        <dbReference type="ARBA" id="ARBA00022741"/>
    </source>
</evidence>
<sequence length="630" mass="67782">MCCRHGGGESNVITNPEGGRTTPSIVAISESEERLVGQIAKRQAITNPENTVFGVKRLIGRKYESPEIQKDIKVLPYKINKASNGDVRIDLRGKESSPAEISSYILANIKHTAEEYLGEKITDAVITVPAYFNDSQRQATKDAGKIAGLNVLRIINEPTAASLAYGLDKKAEEKIAVFDLGGGTFDVSILEIGEGVFEVKSTNGDTHLGGEDFDLRIIDYLADEFKKDQGIDLRGDKMALQRLKEAAEKAKMELSSSMETDVNLPFITADATGPKHLNIKIGRAKLEALVGDLLDNLEMPCRTALKDAGMSPNEVNEVILVGGMTRMPAVQERVKKIFGKEPHKGVNPDEVVALGAAIQGGVLKGDVKDVLLLDVTPLSLGIETLGGVMTKLIEKNTTIPTKKSQVFSTAADNQPAVSIHVLQGEREMASNNKTLGRFELVGIPAAPRGVPQIEVTFDIDANGIVNVSAKDMATAKEQSIQITASSGLSQDEIDNLVKDAELHAEEDKKKKELVEARNSADALIYQTEKSIKELGDKVDSETKSNVENGISNIKKAMEGDDAAEITRLCEELTQTSHKLAEAMYKQASEAGGQPGGPEGTPGADQAGPSAQPDDDVVDADFEEVKDKKQN</sequence>
<dbReference type="InterPro" id="IPR029047">
    <property type="entry name" value="HSP70_peptide-bd_sf"/>
</dbReference>
<accession>A0A975BRW0</accession>
<dbReference type="CDD" id="cd10234">
    <property type="entry name" value="ASKHA_NBD_HSP70_DnaK-like"/>
    <property type="match status" value="1"/>
</dbReference>
<dbReference type="SUPFAM" id="SSF100934">
    <property type="entry name" value="Heat shock protein 70kD (HSP70), C-terminal subdomain"/>
    <property type="match status" value="1"/>
</dbReference>
<dbReference type="PROSITE" id="PS01036">
    <property type="entry name" value="HSP70_3"/>
    <property type="match status" value="1"/>
</dbReference>
<dbReference type="FunFam" id="3.30.30.30:FF:000003">
    <property type="entry name" value="Heat shock protein 9"/>
    <property type="match status" value="1"/>
</dbReference>
<dbReference type="GO" id="GO:0005737">
    <property type="term" value="C:cytoplasm"/>
    <property type="evidence" value="ECO:0007669"/>
    <property type="project" value="UniProtKB-ARBA"/>
</dbReference>
<dbReference type="InterPro" id="IPR012725">
    <property type="entry name" value="Chaperone_DnaK"/>
</dbReference>
<dbReference type="EMBL" id="CP061800">
    <property type="protein sequence ID" value="QTA90541.1"/>
    <property type="molecule type" value="Genomic_DNA"/>
</dbReference>
<evidence type="ECO:0000256" key="1">
    <source>
        <dbReference type="ARBA" id="ARBA00002290"/>
    </source>
</evidence>
<keyword evidence="11" id="KW-0175">Coiled coil</keyword>
<dbReference type="KEGG" id="dmm:dnm_066010"/>
<dbReference type="GO" id="GO:0005524">
    <property type="term" value="F:ATP binding"/>
    <property type="evidence" value="ECO:0007669"/>
    <property type="project" value="UniProtKB-UniRule"/>
</dbReference>
<dbReference type="FunFam" id="1.20.1270.10:FF:000001">
    <property type="entry name" value="Molecular chaperone DnaK"/>
    <property type="match status" value="1"/>
</dbReference>
<organism evidence="13 14">
    <name type="scientific">Desulfonema magnum</name>
    <dbReference type="NCBI Taxonomy" id="45655"/>
    <lineage>
        <taxon>Bacteria</taxon>
        <taxon>Pseudomonadati</taxon>
        <taxon>Thermodesulfobacteriota</taxon>
        <taxon>Desulfobacteria</taxon>
        <taxon>Desulfobacterales</taxon>
        <taxon>Desulfococcaceae</taxon>
        <taxon>Desulfonema</taxon>
    </lineage>
</organism>